<organism evidence="2 3">
    <name type="scientific">Rickettsia argasii T170-B</name>
    <dbReference type="NCBI Taxonomy" id="1268837"/>
    <lineage>
        <taxon>Bacteria</taxon>
        <taxon>Pseudomonadati</taxon>
        <taxon>Pseudomonadota</taxon>
        <taxon>Alphaproteobacteria</taxon>
        <taxon>Rickettsiales</taxon>
        <taxon>Rickettsiaceae</taxon>
        <taxon>Rickettsieae</taxon>
        <taxon>Rickettsia</taxon>
        <taxon>spotted fever group</taxon>
    </lineage>
</organism>
<dbReference type="EMBL" id="LAOQ01000002">
    <property type="protein sequence ID" value="KJW05116.1"/>
    <property type="molecule type" value="Genomic_DNA"/>
</dbReference>
<protein>
    <submittedName>
        <fullName evidence="2">Uncharacterized protein</fullName>
    </submittedName>
</protein>
<reference evidence="2 3" key="1">
    <citation type="submission" date="2015-01" db="EMBL/GenBank/DDBJ databases">
        <title>Genome Sequencing of Rickettsiales /home/snadendla/prok_pipe/test/illegal_ec_num.txt.</title>
        <authorList>
            <person name="Daugherty S.C."/>
            <person name="Su Q."/>
            <person name="Abolude K."/>
            <person name="Beier-Sexton M."/>
            <person name="Carlyon J.A."/>
            <person name="Carter R."/>
            <person name="Day N.P."/>
            <person name="Dumler S.J."/>
            <person name="Dyachenko V."/>
            <person name="Godinez A."/>
            <person name="Kurtti T.J."/>
            <person name="Lichay M."/>
            <person name="Mullins K.E."/>
            <person name="Ott S."/>
            <person name="Pappas-Brown V."/>
            <person name="Paris D.H."/>
            <person name="Patel P."/>
            <person name="Richards A.L."/>
            <person name="Sadzewicz L."/>
            <person name="Sears K."/>
            <person name="Seidman D."/>
            <person name="Sengamalay N."/>
            <person name="Stenos J."/>
            <person name="Tallon L.J."/>
            <person name="Vincent G."/>
            <person name="Fraser C.M."/>
            <person name="Munderloh U."/>
            <person name="Dunning-Hotopp J.C."/>
        </authorList>
    </citation>
    <scope>NUCLEOTIDE SEQUENCE [LARGE SCALE GENOMIC DNA]</scope>
    <source>
        <strain evidence="2 3">T170-B</strain>
    </source>
</reference>
<evidence type="ECO:0000256" key="1">
    <source>
        <dbReference type="SAM" id="MobiDB-lite"/>
    </source>
</evidence>
<name>A0A0F3RGK9_9RICK</name>
<feature type="region of interest" description="Disordered" evidence="1">
    <location>
        <begin position="1"/>
        <end position="23"/>
    </location>
</feature>
<feature type="compositionally biased region" description="Basic and acidic residues" evidence="1">
    <location>
        <begin position="1"/>
        <end position="12"/>
    </location>
</feature>
<gene>
    <name evidence="2" type="ORF">RAT170B_0819</name>
</gene>
<dbReference type="AlphaFoldDB" id="A0A0F3RGK9"/>
<comment type="caution">
    <text evidence="2">The sequence shown here is derived from an EMBL/GenBank/DDBJ whole genome shotgun (WGS) entry which is preliminary data.</text>
</comment>
<dbReference type="Proteomes" id="UP000033736">
    <property type="component" value="Unassembled WGS sequence"/>
</dbReference>
<keyword evidence="3" id="KW-1185">Reference proteome</keyword>
<dbReference type="RefSeq" id="WP_045805629.1">
    <property type="nucleotide sequence ID" value="NZ_LAOQ01000002.1"/>
</dbReference>
<evidence type="ECO:0000313" key="2">
    <source>
        <dbReference type="EMBL" id="KJW05116.1"/>
    </source>
</evidence>
<dbReference type="PATRIC" id="fig|1268837.3.peg.945"/>
<evidence type="ECO:0000313" key="3">
    <source>
        <dbReference type="Proteomes" id="UP000033736"/>
    </source>
</evidence>
<accession>A0A0F3RGK9</accession>
<proteinExistence type="predicted"/>
<sequence>MSSTKAIKEAPKKAKSPAKFDNLSTALKKNLQRRKKVKTKDTTNQALSALQTIVKNYTDSTDENISLVDVLIKSRRLETKSK</sequence>